<gene>
    <name evidence="1" type="ORF">FHR87_003153</name>
</gene>
<dbReference type="RefSeq" id="WP_246336057.1">
    <property type="nucleotide sequence ID" value="NZ_JACHXI010000019.1"/>
</dbReference>
<dbReference type="Proteomes" id="UP000549250">
    <property type="component" value="Unassembled WGS sequence"/>
</dbReference>
<evidence type="ECO:0008006" key="3">
    <source>
        <dbReference type="Google" id="ProtNLM"/>
    </source>
</evidence>
<evidence type="ECO:0000313" key="1">
    <source>
        <dbReference type="EMBL" id="MBB3104727.1"/>
    </source>
</evidence>
<accession>A0A839T5C5</accession>
<protein>
    <recommendedName>
        <fullName evidence="3">DUF1853 family protein</fullName>
    </recommendedName>
</protein>
<organism evidence="1 2">
    <name type="scientific">Azomonas macrocytogenes</name>
    <name type="common">Azotobacter macrocytogenes</name>
    <dbReference type="NCBI Taxonomy" id="69962"/>
    <lineage>
        <taxon>Bacteria</taxon>
        <taxon>Pseudomonadati</taxon>
        <taxon>Pseudomonadota</taxon>
        <taxon>Gammaproteobacteria</taxon>
        <taxon>Pseudomonadales</taxon>
        <taxon>Pseudomonadaceae</taxon>
        <taxon>Azomonas</taxon>
    </lineage>
</organism>
<name>A0A839T5C5_AZOMA</name>
<sequence length="327" mass="37190">MGEGRSPRQTRLDYALPMDPDLFTRLRHPAVRDLAWALLAPSLLPASCPGQRHPLAASRWQHSPGSLADWLLHQEDIPQNLQGWLARGSSRRLGIYYEQLWQFALHQAPDIDLLAANLPIRDNGRTLGEFDLLLRDASGVHHLELAVKFYLGLNAENAFRHGNWVGPGSADRLDQKLERLYRHQLLLSSRPEAIAVLATLGIEKTCSNFWMSGYLFEPWPQACPTPPAPVEVEPVSARARWLRRAQWPCFSASHPDLLWYPLSRHAWLAPARLKKDELPEQAVFEQWLEQLALDAPAQLLARMEPAGDGTWKEDGRLFLVSDKWPNR</sequence>
<evidence type="ECO:0000313" key="2">
    <source>
        <dbReference type="Proteomes" id="UP000549250"/>
    </source>
</evidence>
<keyword evidence="2" id="KW-1185">Reference proteome</keyword>
<dbReference type="EMBL" id="JACHXI010000019">
    <property type="protein sequence ID" value="MBB3104727.1"/>
    <property type="molecule type" value="Genomic_DNA"/>
</dbReference>
<dbReference type="Pfam" id="PF08907">
    <property type="entry name" value="DUF1853"/>
    <property type="match status" value="1"/>
</dbReference>
<dbReference type="AlphaFoldDB" id="A0A839T5C5"/>
<comment type="caution">
    <text evidence="1">The sequence shown here is derived from an EMBL/GenBank/DDBJ whole genome shotgun (WGS) entry which is preliminary data.</text>
</comment>
<dbReference type="InterPro" id="IPR015003">
    <property type="entry name" value="DUF1853"/>
</dbReference>
<proteinExistence type="predicted"/>
<reference evidence="1 2" key="1">
    <citation type="submission" date="2020-08" db="EMBL/GenBank/DDBJ databases">
        <title>Genomic Encyclopedia of Type Strains, Phase III (KMG-III): the genomes of soil and plant-associated and newly described type strains.</title>
        <authorList>
            <person name="Whitman W."/>
        </authorList>
    </citation>
    <scope>NUCLEOTIDE SEQUENCE [LARGE SCALE GENOMIC DNA]</scope>
    <source>
        <strain evidence="1 2">CECT 4462</strain>
    </source>
</reference>